<evidence type="ECO:0000313" key="3">
    <source>
        <dbReference type="EMBL" id="GIF92861.1"/>
    </source>
</evidence>
<gene>
    <name evidence="3" type="ORF">Cch02nite_63050</name>
</gene>
<accession>A0A8J3NUJ7</accession>
<dbReference type="InterPro" id="IPR035992">
    <property type="entry name" value="Ricin_B-like_lectins"/>
</dbReference>
<dbReference type="RefSeq" id="WP_191841391.1">
    <property type="nucleotide sequence ID" value="NZ_BAAALB010000019.1"/>
</dbReference>
<reference evidence="3 4" key="1">
    <citation type="submission" date="2021-01" db="EMBL/GenBank/DDBJ databases">
        <title>Whole genome shotgun sequence of Catellatospora chokoriensis NBRC 107358.</title>
        <authorList>
            <person name="Komaki H."/>
            <person name="Tamura T."/>
        </authorList>
    </citation>
    <scope>NUCLEOTIDE SEQUENCE [LARGE SCALE GENOMIC DNA]</scope>
    <source>
        <strain evidence="3 4">NBRC 107358</strain>
    </source>
</reference>
<protein>
    <recommendedName>
        <fullName evidence="2">Ricin B lectin domain-containing protein</fullName>
    </recommendedName>
</protein>
<feature type="compositionally biased region" description="Pro residues" evidence="1">
    <location>
        <begin position="324"/>
        <end position="340"/>
    </location>
</feature>
<dbReference type="Pfam" id="PF00652">
    <property type="entry name" value="Ricin_B_lectin"/>
    <property type="match status" value="1"/>
</dbReference>
<dbReference type="Pfam" id="PF13365">
    <property type="entry name" value="Trypsin_2"/>
    <property type="match status" value="1"/>
</dbReference>
<sequence length="500" mass="52451">MSTVSVAAFDADRAVEVISRGAPAGVADGYQSGYYLGSGLVLTCAHALSDAPGVELTVRDISRRTVTARIAWFHRHHDLALLAADDHGHLPAETVSLSVLPRITTDTSARFVMYGWPRAGQLGTKRNPVQVHGPVKFAEVAGATTGTMLLRPDLNCPPGYWKGMSGAAVFCDGHLIAVQLLQPDPKLDYLVGLLLTEDMLMRPDERGRRGSDILTAAGVAWGITATGMDRPTSTAPPPPASLSRRAADSTDQTAERERPRATASRPAAVVGAGAQPDREVDRNRRAVRVPPLLRRGILLTLPVIVAGAIMAVTLMPDSSTPPDTKGPPASPSPSGPPSPSPATRASRTPTVKPSRSGAAKATAFKPGSVSRIRNASIGQCVSGEDFSPGYGPCSSSHAYEWTFRDTGGGTFELVNRASGKCLEAPYTENSGAGLAHCSGLGGTGYSHWRIESTTDRGQTLQNTDTGQCLAIASAPYGGGKAVMLTTCDSDQPVQLWRNSG</sequence>
<dbReference type="Gene3D" id="2.80.10.50">
    <property type="match status" value="2"/>
</dbReference>
<dbReference type="Proteomes" id="UP000619293">
    <property type="component" value="Unassembled WGS sequence"/>
</dbReference>
<feature type="domain" description="Ricin B lectin" evidence="2">
    <location>
        <begin position="371"/>
        <end position="496"/>
    </location>
</feature>
<evidence type="ECO:0000259" key="2">
    <source>
        <dbReference type="Pfam" id="PF00652"/>
    </source>
</evidence>
<organism evidence="3 4">
    <name type="scientific">Catellatospora chokoriensis</name>
    <dbReference type="NCBI Taxonomy" id="310353"/>
    <lineage>
        <taxon>Bacteria</taxon>
        <taxon>Bacillati</taxon>
        <taxon>Actinomycetota</taxon>
        <taxon>Actinomycetes</taxon>
        <taxon>Micromonosporales</taxon>
        <taxon>Micromonosporaceae</taxon>
        <taxon>Catellatospora</taxon>
    </lineage>
</organism>
<keyword evidence="4" id="KW-1185">Reference proteome</keyword>
<dbReference type="CDD" id="cd23415">
    <property type="entry name" value="beta-trefoil_Ricin_AH"/>
    <property type="match status" value="1"/>
</dbReference>
<dbReference type="InterPro" id="IPR000772">
    <property type="entry name" value="Ricin_B_lectin"/>
</dbReference>
<dbReference type="SUPFAM" id="SSF50370">
    <property type="entry name" value="Ricin B-like lectins"/>
    <property type="match status" value="1"/>
</dbReference>
<dbReference type="AlphaFoldDB" id="A0A8J3NUJ7"/>
<proteinExistence type="predicted"/>
<dbReference type="Gene3D" id="2.40.10.10">
    <property type="entry name" value="Trypsin-like serine proteases"/>
    <property type="match status" value="1"/>
</dbReference>
<dbReference type="InterPro" id="IPR009003">
    <property type="entry name" value="Peptidase_S1_PA"/>
</dbReference>
<name>A0A8J3NUJ7_9ACTN</name>
<feature type="compositionally biased region" description="Low complexity" evidence="1">
    <location>
        <begin position="341"/>
        <end position="350"/>
    </location>
</feature>
<dbReference type="InterPro" id="IPR043504">
    <property type="entry name" value="Peptidase_S1_PA_chymotrypsin"/>
</dbReference>
<dbReference type="SUPFAM" id="SSF50494">
    <property type="entry name" value="Trypsin-like serine proteases"/>
    <property type="match status" value="1"/>
</dbReference>
<evidence type="ECO:0000256" key="1">
    <source>
        <dbReference type="SAM" id="MobiDB-lite"/>
    </source>
</evidence>
<dbReference type="PROSITE" id="PS50231">
    <property type="entry name" value="RICIN_B_LECTIN"/>
    <property type="match status" value="1"/>
</dbReference>
<feature type="region of interest" description="Disordered" evidence="1">
    <location>
        <begin position="316"/>
        <end position="365"/>
    </location>
</feature>
<evidence type="ECO:0000313" key="4">
    <source>
        <dbReference type="Proteomes" id="UP000619293"/>
    </source>
</evidence>
<dbReference type="EMBL" id="BONG01000052">
    <property type="protein sequence ID" value="GIF92861.1"/>
    <property type="molecule type" value="Genomic_DNA"/>
</dbReference>
<feature type="compositionally biased region" description="Basic and acidic residues" evidence="1">
    <location>
        <begin position="245"/>
        <end position="260"/>
    </location>
</feature>
<comment type="caution">
    <text evidence="3">The sequence shown here is derived from an EMBL/GenBank/DDBJ whole genome shotgun (WGS) entry which is preliminary data.</text>
</comment>
<feature type="region of interest" description="Disordered" evidence="1">
    <location>
        <begin position="225"/>
        <end position="282"/>
    </location>
</feature>